<dbReference type="AlphaFoldDB" id="A0A0K9PUV6"/>
<dbReference type="Proteomes" id="UP000036987">
    <property type="component" value="Unassembled WGS sequence"/>
</dbReference>
<keyword evidence="1" id="KW-0963">Cytoplasm</keyword>
<sequence length="358" mass="40238">MKILTALPLTLAPAIPQPDNLLLLSYRNNSIPTSPFPLRRISLCTRVLRTEIASAHTQPPLHVDEEELQLNEGFIEVGYICNVHGLSGELNVFPSTDFPQLRFCQPGKRWIRSRVMGKQVIQEVEFLGGRSHSGRKIWIVTIAGIDTVEKAKQMVGSTILVKQKDRPTLEDGDFYTPDLVGMRVVLKEDDSTVGTVISIVNNGSCDLLEVMPGSSEENPSITISEFETSGSFILIPFVKEIVPDIDMNKRVIQITPPKGLLELNSRSDSKTKKERSLLKWRQKKKLQQRVIAAKKKLIAMGQKHVLQGFSFGEKDAKGLLANQIADINFKLFQHAIRNIDVPSDRFNEFIFLLLLSRQ</sequence>
<dbReference type="InterPro" id="IPR036976">
    <property type="entry name" value="RimM_N_sf"/>
</dbReference>
<keyword evidence="2" id="KW-0690">Ribosome biogenesis</keyword>
<dbReference type="InterPro" id="IPR011961">
    <property type="entry name" value="RimM"/>
</dbReference>
<dbReference type="InterPro" id="IPR029044">
    <property type="entry name" value="Nucleotide-diphossugar_trans"/>
</dbReference>
<dbReference type="Gene3D" id="3.90.550.10">
    <property type="entry name" value="Spore Coat Polysaccharide Biosynthesis Protein SpsA, Chain A"/>
    <property type="match status" value="1"/>
</dbReference>
<evidence type="ECO:0000256" key="1">
    <source>
        <dbReference type="ARBA" id="ARBA00022490"/>
    </source>
</evidence>
<keyword evidence="8" id="KW-1185">Reference proteome</keyword>
<evidence type="ECO:0000256" key="4">
    <source>
        <dbReference type="ARBA" id="ARBA00023186"/>
    </source>
</evidence>
<dbReference type="Pfam" id="PF01782">
    <property type="entry name" value="RimM"/>
    <property type="match status" value="1"/>
</dbReference>
<gene>
    <name evidence="7" type="ORF">ZOSMA_16G00010</name>
</gene>
<evidence type="ECO:0000256" key="3">
    <source>
        <dbReference type="ARBA" id="ARBA00022552"/>
    </source>
</evidence>
<protein>
    <submittedName>
        <fullName evidence="7">Uncharacterized protein</fullName>
    </submittedName>
</protein>
<feature type="domain" description="RimM N-terminal" evidence="5">
    <location>
        <begin position="77"/>
        <end position="164"/>
    </location>
</feature>
<dbReference type="InterPro" id="IPR009000">
    <property type="entry name" value="Transl_B-barrel_sf"/>
</dbReference>
<dbReference type="EMBL" id="LFYR01000643">
    <property type="protein sequence ID" value="KMZ72037.1"/>
    <property type="molecule type" value="Genomic_DNA"/>
</dbReference>
<dbReference type="PANTHER" id="PTHR33692:SF1">
    <property type="entry name" value="RIBOSOME MATURATION FACTOR RIMM"/>
    <property type="match status" value="1"/>
</dbReference>
<dbReference type="InterPro" id="IPR056792">
    <property type="entry name" value="PRC_RimM"/>
</dbReference>
<dbReference type="PANTHER" id="PTHR33692">
    <property type="entry name" value="RIBOSOME MATURATION FACTOR RIMM"/>
    <property type="match status" value="1"/>
</dbReference>
<dbReference type="Gene3D" id="2.30.30.240">
    <property type="entry name" value="PRC-barrel domain"/>
    <property type="match status" value="1"/>
</dbReference>
<dbReference type="SUPFAM" id="SSF50346">
    <property type="entry name" value="PRC-barrel domain"/>
    <property type="match status" value="1"/>
</dbReference>
<reference evidence="8" key="1">
    <citation type="journal article" date="2016" name="Nature">
        <title>The genome of the seagrass Zostera marina reveals angiosperm adaptation to the sea.</title>
        <authorList>
            <person name="Olsen J.L."/>
            <person name="Rouze P."/>
            <person name="Verhelst B."/>
            <person name="Lin Y.-C."/>
            <person name="Bayer T."/>
            <person name="Collen J."/>
            <person name="Dattolo E."/>
            <person name="De Paoli E."/>
            <person name="Dittami S."/>
            <person name="Maumus F."/>
            <person name="Michel G."/>
            <person name="Kersting A."/>
            <person name="Lauritano C."/>
            <person name="Lohaus R."/>
            <person name="Toepel M."/>
            <person name="Tonon T."/>
            <person name="Vanneste K."/>
            <person name="Amirebrahimi M."/>
            <person name="Brakel J."/>
            <person name="Bostroem C."/>
            <person name="Chovatia M."/>
            <person name="Grimwood J."/>
            <person name="Jenkins J.W."/>
            <person name="Jueterbock A."/>
            <person name="Mraz A."/>
            <person name="Stam W.T."/>
            <person name="Tice H."/>
            <person name="Bornberg-Bauer E."/>
            <person name="Green P.J."/>
            <person name="Pearson G.A."/>
            <person name="Procaccini G."/>
            <person name="Duarte C.M."/>
            <person name="Schmutz J."/>
            <person name="Reusch T.B.H."/>
            <person name="Van de Peer Y."/>
        </authorList>
    </citation>
    <scope>NUCLEOTIDE SEQUENCE [LARGE SCALE GENOMIC DNA]</scope>
    <source>
        <strain evidence="8">cv. Finnish</strain>
    </source>
</reference>
<dbReference type="InterPro" id="IPR011033">
    <property type="entry name" value="PRC_barrel-like_sf"/>
</dbReference>
<name>A0A0K9PUV6_ZOSMR</name>
<comment type="caution">
    <text evidence="7">The sequence shown here is derived from an EMBL/GenBank/DDBJ whole genome shotgun (WGS) entry which is preliminary data.</text>
</comment>
<evidence type="ECO:0000259" key="6">
    <source>
        <dbReference type="Pfam" id="PF24986"/>
    </source>
</evidence>
<dbReference type="Gene3D" id="2.40.30.60">
    <property type="entry name" value="RimM"/>
    <property type="match status" value="1"/>
</dbReference>
<accession>A0A0K9PUV6</accession>
<dbReference type="GO" id="GO:0005840">
    <property type="term" value="C:ribosome"/>
    <property type="evidence" value="ECO:0007669"/>
    <property type="project" value="InterPro"/>
</dbReference>
<dbReference type="SUPFAM" id="SSF50447">
    <property type="entry name" value="Translation proteins"/>
    <property type="match status" value="1"/>
</dbReference>
<dbReference type="HAMAP" id="MF_00014">
    <property type="entry name" value="Ribosome_mat_RimM"/>
    <property type="match status" value="1"/>
</dbReference>
<keyword evidence="4" id="KW-0143">Chaperone</keyword>
<evidence type="ECO:0000313" key="7">
    <source>
        <dbReference type="EMBL" id="KMZ72037.1"/>
    </source>
</evidence>
<proteinExistence type="inferred from homology"/>
<dbReference type="NCBIfam" id="TIGR02273">
    <property type="entry name" value="16S_RimM"/>
    <property type="match status" value="1"/>
</dbReference>
<keyword evidence="3" id="KW-0698">rRNA processing</keyword>
<dbReference type="GO" id="GO:0030490">
    <property type="term" value="P:maturation of SSU-rRNA"/>
    <property type="evidence" value="ECO:0000318"/>
    <property type="project" value="GO_Central"/>
</dbReference>
<feature type="domain" description="Ribosome maturation factor RimM PRC barrel" evidence="6">
    <location>
        <begin position="178"/>
        <end position="260"/>
    </location>
</feature>
<evidence type="ECO:0000313" key="8">
    <source>
        <dbReference type="Proteomes" id="UP000036987"/>
    </source>
</evidence>
<dbReference type="OrthoDB" id="532420at2759"/>
<dbReference type="Pfam" id="PF24986">
    <property type="entry name" value="PRC_RimM"/>
    <property type="match status" value="1"/>
</dbReference>
<dbReference type="InterPro" id="IPR002676">
    <property type="entry name" value="RimM_N"/>
</dbReference>
<dbReference type="STRING" id="29655.A0A0K9PUV6"/>
<evidence type="ECO:0000259" key="5">
    <source>
        <dbReference type="Pfam" id="PF01782"/>
    </source>
</evidence>
<evidence type="ECO:0000256" key="2">
    <source>
        <dbReference type="ARBA" id="ARBA00022517"/>
    </source>
</evidence>
<dbReference type="GO" id="GO:0043022">
    <property type="term" value="F:ribosome binding"/>
    <property type="evidence" value="ECO:0007669"/>
    <property type="project" value="InterPro"/>
</dbReference>
<dbReference type="FunFam" id="2.30.30.240:FF:000002">
    <property type="entry name" value="Ribosome maturation factor rimM"/>
    <property type="match status" value="1"/>
</dbReference>
<organism evidence="7 8">
    <name type="scientific">Zostera marina</name>
    <name type="common">Eelgrass</name>
    <dbReference type="NCBI Taxonomy" id="29655"/>
    <lineage>
        <taxon>Eukaryota</taxon>
        <taxon>Viridiplantae</taxon>
        <taxon>Streptophyta</taxon>
        <taxon>Embryophyta</taxon>
        <taxon>Tracheophyta</taxon>
        <taxon>Spermatophyta</taxon>
        <taxon>Magnoliopsida</taxon>
        <taxon>Liliopsida</taxon>
        <taxon>Zosteraceae</taxon>
        <taxon>Zostera</taxon>
    </lineage>
</organism>